<sequence>LSSTGVVNGYLADYDALNFAVNKTSRFYNITMIVKMYNQSEKIDLCQQGKAELCQAKVVALIEGSQANLPACAISTVTGVPLIRLHGNTRLNDQCENAVHMTVGYRNYAHASLDILAKFRWDNIALVFDESRLREAGYFHAASQKLQLKVNFFHLQTKGIDVDRIARILDVMEEIKGIEPDIILLYTNNENIDFMLQQVREIIKHISYWISLVVRLSHSASRFPLLIQRPCKCKRGYKWILQGEVPKNVTCHPNNVVVAMGLPYIKSHAPEGLETFMEKNYDDSYKEDVLALAYDSVKVLNQALNEAPCLSINGTSTVLQDRQTILACLRKVNWQNGMTGPVQFTEDGYRKEIHLEILNLQNNSFQKIGTWNSTQGAMMSGDILSNRITPSSGETVEGKQLQVVLLESDPPFVMVKKEDGGAKSYEGYSIDLLNELSRVFKFTYEIYRAPDGLFGAETENGTWNGMIGEIIKGRADLAVSSLTVTEARENVVDFTVAFMFYTDEILLKKTYSKEKSDLLQFMSPFHDHVWFCTLATLILISVAVFVINYLSPYGHKDANGKGTSEEFSFFNSTWFALACMLQQGGDNTPRNLSGFVHLSPPLPLIKHPILSFYLPLGRILAGCYWFCILIWISTYTANLAAFLTVKNAESPVKNLEDIAKSDYQVGVLRSSSVSEAFRTSQYEIHQIIWQRIISGDNLPKNRSEGIQWVRDREKFVFISGGPSLRYYVNQPPCDLKLVAGLSTAKGMAFALQHNSPFTREFTLAILRLQENGFLEGLRRKWWHVTSNCPQEEDTKTHLKNSSFPFLAALGRKQIDLSSMLGVYFVLIAGTFLAFFALCAEIYWKRR</sequence>
<dbReference type="InterPro" id="IPR019594">
    <property type="entry name" value="Glu/Gly-bd"/>
</dbReference>
<evidence type="ECO:0000256" key="7">
    <source>
        <dbReference type="ARBA" id="ARBA00023065"/>
    </source>
</evidence>
<keyword evidence="12" id="KW-1071">Ligand-gated ion channel</keyword>
<evidence type="ECO:0000259" key="17">
    <source>
        <dbReference type="SMART" id="SM00918"/>
    </source>
</evidence>
<dbReference type="SMART" id="SM00918">
    <property type="entry name" value="Lig_chan-Glu_bd"/>
    <property type="match status" value="1"/>
</dbReference>
<comment type="subcellular location">
    <subcellularLocation>
        <location evidence="1">Cell membrane</location>
        <topology evidence="1">Multi-pass membrane protein</topology>
    </subcellularLocation>
    <subcellularLocation>
        <location evidence="14">Postsynaptic cell membrane</location>
    </subcellularLocation>
</comment>
<evidence type="ECO:0000256" key="6">
    <source>
        <dbReference type="ARBA" id="ARBA00023018"/>
    </source>
</evidence>
<evidence type="ECO:0000256" key="11">
    <source>
        <dbReference type="ARBA" id="ARBA00023257"/>
    </source>
</evidence>
<evidence type="ECO:0000256" key="5">
    <source>
        <dbReference type="ARBA" id="ARBA00022989"/>
    </source>
</evidence>
<evidence type="ECO:0000256" key="9">
    <source>
        <dbReference type="ARBA" id="ARBA00023170"/>
    </source>
</evidence>
<dbReference type="PRINTS" id="PR00177">
    <property type="entry name" value="NMDARECEPTOR"/>
</dbReference>
<evidence type="ECO:0000256" key="2">
    <source>
        <dbReference type="ARBA" id="ARBA00022448"/>
    </source>
</evidence>
<proteinExistence type="predicted"/>
<dbReference type="EMBL" id="CALNXI010000021">
    <property type="protein sequence ID" value="CAH3015269.1"/>
    <property type="molecule type" value="Genomic_DNA"/>
</dbReference>
<dbReference type="InterPro" id="IPR028082">
    <property type="entry name" value="Peripla_BP_I"/>
</dbReference>
<feature type="non-terminal residue" evidence="18">
    <location>
        <position position="846"/>
    </location>
</feature>
<dbReference type="Pfam" id="PF01094">
    <property type="entry name" value="ANF_receptor"/>
    <property type="match status" value="1"/>
</dbReference>
<keyword evidence="11" id="KW-0628">Postsynaptic cell membrane</keyword>
<evidence type="ECO:0000256" key="13">
    <source>
        <dbReference type="ARBA" id="ARBA00023303"/>
    </source>
</evidence>
<evidence type="ECO:0000259" key="16">
    <source>
        <dbReference type="SMART" id="SM00079"/>
    </source>
</evidence>
<keyword evidence="5 15" id="KW-1133">Transmembrane helix</keyword>
<name>A0ABN8LDV1_9CNID</name>
<keyword evidence="8 15" id="KW-0472">Membrane</keyword>
<dbReference type="Gene3D" id="3.40.190.10">
    <property type="entry name" value="Periplasmic binding protein-like II"/>
    <property type="match status" value="3"/>
</dbReference>
<evidence type="ECO:0000313" key="18">
    <source>
        <dbReference type="EMBL" id="CAH3015269.1"/>
    </source>
</evidence>
<evidence type="ECO:0000256" key="14">
    <source>
        <dbReference type="ARBA" id="ARBA00034100"/>
    </source>
</evidence>
<gene>
    <name evidence="18" type="ORF">PEVE_00014516</name>
</gene>
<dbReference type="Pfam" id="PF00060">
    <property type="entry name" value="Lig_chan"/>
    <property type="match status" value="2"/>
</dbReference>
<accession>A0ABN8LDV1</accession>
<keyword evidence="10" id="KW-0325">Glycoprotein</keyword>
<dbReference type="Proteomes" id="UP001159427">
    <property type="component" value="Unassembled WGS sequence"/>
</dbReference>
<dbReference type="PANTHER" id="PTHR18966">
    <property type="entry name" value="IONOTROPIC GLUTAMATE RECEPTOR"/>
    <property type="match status" value="1"/>
</dbReference>
<reference evidence="18 19" key="1">
    <citation type="submission" date="2022-05" db="EMBL/GenBank/DDBJ databases">
        <authorList>
            <consortium name="Genoscope - CEA"/>
            <person name="William W."/>
        </authorList>
    </citation>
    <scope>NUCLEOTIDE SEQUENCE [LARGE SCALE GENOMIC DNA]</scope>
</reference>
<dbReference type="InterPro" id="IPR001828">
    <property type="entry name" value="ANF_lig-bd_rcpt"/>
</dbReference>
<keyword evidence="7" id="KW-0406">Ion transport</keyword>
<evidence type="ECO:0000256" key="1">
    <source>
        <dbReference type="ARBA" id="ARBA00004651"/>
    </source>
</evidence>
<keyword evidence="13" id="KW-0407">Ion channel</keyword>
<dbReference type="Pfam" id="PF10613">
    <property type="entry name" value="Lig_chan-Glu_bd"/>
    <property type="match status" value="1"/>
</dbReference>
<dbReference type="SUPFAM" id="SSF53850">
    <property type="entry name" value="Periplasmic binding protein-like II"/>
    <property type="match status" value="1"/>
</dbReference>
<evidence type="ECO:0000256" key="4">
    <source>
        <dbReference type="ARBA" id="ARBA00022692"/>
    </source>
</evidence>
<dbReference type="SMART" id="SM00079">
    <property type="entry name" value="PBPe"/>
    <property type="match status" value="1"/>
</dbReference>
<keyword evidence="19" id="KW-1185">Reference proteome</keyword>
<feature type="domain" description="Ionotropic glutamate receptor L-glutamate and glycine-binding" evidence="17">
    <location>
        <begin position="411"/>
        <end position="472"/>
    </location>
</feature>
<keyword evidence="3" id="KW-1003">Cell membrane</keyword>
<feature type="transmembrane region" description="Helical" evidence="15">
    <location>
        <begin position="528"/>
        <end position="551"/>
    </location>
</feature>
<dbReference type="SUPFAM" id="SSF53822">
    <property type="entry name" value="Periplasmic binding protein-like I"/>
    <property type="match status" value="1"/>
</dbReference>
<feature type="non-terminal residue" evidence="18">
    <location>
        <position position="1"/>
    </location>
</feature>
<evidence type="ECO:0000256" key="3">
    <source>
        <dbReference type="ARBA" id="ARBA00022475"/>
    </source>
</evidence>
<evidence type="ECO:0000256" key="8">
    <source>
        <dbReference type="ARBA" id="ARBA00023136"/>
    </source>
</evidence>
<dbReference type="InterPro" id="IPR001508">
    <property type="entry name" value="Iono_Glu_rcpt_met"/>
</dbReference>
<evidence type="ECO:0000256" key="10">
    <source>
        <dbReference type="ARBA" id="ARBA00023180"/>
    </source>
</evidence>
<organism evidence="18 19">
    <name type="scientific">Porites evermanni</name>
    <dbReference type="NCBI Taxonomy" id="104178"/>
    <lineage>
        <taxon>Eukaryota</taxon>
        <taxon>Metazoa</taxon>
        <taxon>Cnidaria</taxon>
        <taxon>Anthozoa</taxon>
        <taxon>Hexacorallia</taxon>
        <taxon>Scleractinia</taxon>
        <taxon>Fungiina</taxon>
        <taxon>Poritidae</taxon>
        <taxon>Porites</taxon>
    </lineage>
</organism>
<keyword evidence="2" id="KW-0813">Transport</keyword>
<protein>
    <submittedName>
        <fullName evidence="18">Uncharacterized protein</fullName>
    </submittedName>
</protein>
<keyword evidence="9" id="KW-0675">Receptor</keyword>
<evidence type="ECO:0000256" key="15">
    <source>
        <dbReference type="SAM" id="Phobius"/>
    </source>
</evidence>
<feature type="transmembrane region" description="Helical" evidence="15">
    <location>
        <begin position="820"/>
        <end position="843"/>
    </location>
</feature>
<dbReference type="Gene3D" id="3.40.50.2300">
    <property type="match status" value="4"/>
</dbReference>
<comment type="caution">
    <text evidence="18">The sequence shown here is derived from an EMBL/GenBank/DDBJ whole genome shotgun (WGS) entry which is preliminary data.</text>
</comment>
<feature type="domain" description="Ionotropic glutamate receptor C-terminal" evidence="16">
    <location>
        <begin position="400"/>
        <end position="784"/>
    </location>
</feature>
<keyword evidence="4 15" id="KW-0812">Transmembrane</keyword>
<dbReference type="InterPro" id="IPR001320">
    <property type="entry name" value="Iontro_rcpt_C"/>
</dbReference>
<evidence type="ECO:0000256" key="12">
    <source>
        <dbReference type="ARBA" id="ARBA00023286"/>
    </source>
</evidence>
<dbReference type="InterPro" id="IPR015683">
    <property type="entry name" value="Ionotropic_Glu_rcpt"/>
</dbReference>
<keyword evidence="6" id="KW-0770">Synapse</keyword>
<evidence type="ECO:0000313" key="19">
    <source>
        <dbReference type="Proteomes" id="UP001159427"/>
    </source>
</evidence>
<dbReference type="SUPFAM" id="SSF81324">
    <property type="entry name" value="Voltage-gated potassium channels"/>
    <property type="match status" value="1"/>
</dbReference>